<feature type="region of interest" description="Disordered" evidence="1">
    <location>
        <begin position="333"/>
        <end position="355"/>
    </location>
</feature>
<evidence type="ECO:0000313" key="3">
    <source>
        <dbReference type="Proteomes" id="UP001140510"/>
    </source>
</evidence>
<protein>
    <submittedName>
        <fullName evidence="2">Uncharacterized protein</fullName>
    </submittedName>
</protein>
<keyword evidence="3" id="KW-1185">Reference proteome</keyword>
<dbReference type="EMBL" id="JAPEVA010000052">
    <property type="protein sequence ID" value="KAJ4403327.1"/>
    <property type="molecule type" value="Genomic_DNA"/>
</dbReference>
<sequence>MPVLGEVLRSIDNLSDLTWHMNCAPSSAILHLFHELHPSAHLHLILRDRKFKPLTRDLLAFPQLYTLDTEIYRTLPESTGHSLSELSFIKNNLASSTRVLRLSARGVHAYPQRAQFEEWGSVNNSMYNLDFQPGDRFPALSELALEHDEFFLTEENCNLWARATSWEHLQRLNLNKGAPRYFLASLTNRATNLKYLRFYINSPTPNQLWDIYPLDSGLPVIGQFVACTTPLHNLDLGAQDLDALTRALRDILQNLHGSLRSLTISYSGGPDCSGPIDFTPGMLNWDPEHYMELLQMAPGLEHLDARIGEDTVLGNWKDEDCYADAGKKWKTTEKKIKGEPKEKKQRSKKAQRLIW</sequence>
<evidence type="ECO:0000256" key="1">
    <source>
        <dbReference type="SAM" id="MobiDB-lite"/>
    </source>
</evidence>
<feature type="compositionally biased region" description="Basic and acidic residues" evidence="1">
    <location>
        <begin position="333"/>
        <end position="342"/>
    </location>
</feature>
<feature type="compositionally biased region" description="Basic residues" evidence="1">
    <location>
        <begin position="343"/>
        <end position="355"/>
    </location>
</feature>
<name>A0A9W8ZAL4_9PLEO</name>
<evidence type="ECO:0000313" key="2">
    <source>
        <dbReference type="EMBL" id="KAJ4403327.1"/>
    </source>
</evidence>
<reference evidence="2" key="1">
    <citation type="submission" date="2022-10" db="EMBL/GenBank/DDBJ databases">
        <title>Tapping the CABI collections for fungal endophytes: first genome assemblies for Collariella, Neodidymelliopsis, Ascochyta clinopodiicola, Didymella pomorum, Didymosphaeria variabile, Neocosmospora piperis and Neocucurbitaria cava.</title>
        <authorList>
            <person name="Hill R."/>
        </authorList>
    </citation>
    <scope>NUCLEOTIDE SEQUENCE</scope>
    <source>
        <strain evidence="2">IMI 355091</strain>
    </source>
</reference>
<gene>
    <name evidence="2" type="ORF">N0V91_006558</name>
</gene>
<dbReference type="Proteomes" id="UP001140510">
    <property type="component" value="Unassembled WGS sequence"/>
</dbReference>
<dbReference type="AlphaFoldDB" id="A0A9W8ZAL4"/>
<organism evidence="2 3">
    <name type="scientific">Didymella pomorum</name>
    <dbReference type="NCBI Taxonomy" id="749634"/>
    <lineage>
        <taxon>Eukaryota</taxon>
        <taxon>Fungi</taxon>
        <taxon>Dikarya</taxon>
        <taxon>Ascomycota</taxon>
        <taxon>Pezizomycotina</taxon>
        <taxon>Dothideomycetes</taxon>
        <taxon>Pleosporomycetidae</taxon>
        <taxon>Pleosporales</taxon>
        <taxon>Pleosporineae</taxon>
        <taxon>Didymellaceae</taxon>
        <taxon>Didymella</taxon>
    </lineage>
</organism>
<comment type="caution">
    <text evidence="2">The sequence shown here is derived from an EMBL/GenBank/DDBJ whole genome shotgun (WGS) entry which is preliminary data.</text>
</comment>
<dbReference type="OrthoDB" id="3556572at2759"/>
<accession>A0A9W8ZAL4</accession>
<dbReference type="InterPro" id="IPR032675">
    <property type="entry name" value="LRR_dom_sf"/>
</dbReference>
<dbReference type="Gene3D" id="3.80.10.10">
    <property type="entry name" value="Ribonuclease Inhibitor"/>
    <property type="match status" value="1"/>
</dbReference>
<proteinExistence type="predicted"/>